<name>A0A6L2NBP0_TANCI</name>
<comment type="caution">
    <text evidence="1">The sequence shown here is derived from an EMBL/GenBank/DDBJ whole genome shotgun (WGS) entry which is preliminary data.</text>
</comment>
<dbReference type="EMBL" id="BKCJ010008725">
    <property type="protein sequence ID" value="GEU83656.1"/>
    <property type="molecule type" value="Genomic_DNA"/>
</dbReference>
<gene>
    <name evidence="1" type="ORF">Tci_055634</name>
</gene>
<accession>A0A6L2NBP0</accession>
<reference evidence="1" key="1">
    <citation type="journal article" date="2019" name="Sci. Rep.">
        <title>Draft genome of Tanacetum cinerariifolium, the natural source of mosquito coil.</title>
        <authorList>
            <person name="Yamashiro T."/>
            <person name="Shiraishi A."/>
            <person name="Satake H."/>
            <person name="Nakayama K."/>
        </authorList>
    </citation>
    <scope>NUCLEOTIDE SEQUENCE</scope>
</reference>
<proteinExistence type="predicted"/>
<sequence>MVADEGDGVDVDGVDVVMIMVLKMVEMLAVRSGCGDSHGGEWRLEMMTMRGWCRSVTKTIDGKETVIPPTSVEEKAQRRAELKAKSTLLMALPNENQLKFNSYTNAKTLM</sequence>
<organism evidence="1">
    <name type="scientific">Tanacetum cinerariifolium</name>
    <name type="common">Dalmatian daisy</name>
    <name type="synonym">Chrysanthemum cinerariifolium</name>
    <dbReference type="NCBI Taxonomy" id="118510"/>
    <lineage>
        <taxon>Eukaryota</taxon>
        <taxon>Viridiplantae</taxon>
        <taxon>Streptophyta</taxon>
        <taxon>Embryophyta</taxon>
        <taxon>Tracheophyta</taxon>
        <taxon>Spermatophyta</taxon>
        <taxon>Magnoliopsida</taxon>
        <taxon>eudicotyledons</taxon>
        <taxon>Gunneridae</taxon>
        <taxon>Pentapetalae</taxon>
        <taxon>asterids</taxon>
        <taxon>campanulids</taxon>
        <taxon>Asterales</taxon>
        <taxon>Asteraceae</taxon>
        <taxon>Asteroideae</taxon>
        <taxon>Anthemideae</taxon>
        <taxon>Anthemidinae</taxon>
        <taxon>Tanacetum</taxon>
    </lineage>
</organism>
<protein>
    <submittedName>
        <fullName evidence="1">Uncharacterized protein</fullName>
    </submittedName>
</protein>
<evidence type="ECO:0000313" key="1">
    <source>
        <dbReference type="EMBL" id="GEU83656.1"/>
    </source>
</evidence>
<dbReference type="AlphaFoldDB" id="A0A6L2NBP0"/>